<keyword evidence="2" id="KW-0472">Membrane</keyword>
<feature type="region of interest" description="Disordered" evidence="1">
    <location>
        <begin position="14"/>
        <end position="36"/>
    </location>
</feature>
<dbReference type="GO" id="GO:0016989">
    <property type="term" value="F:sigma factor antagonist activity"/>
    <property type="evidence" value="ECO:0007669"/>
    <property type="project" value="TreeGrafter"/>
</dbReference>
<dbReference type="PANTHER" id="PTHR30273:SF2">
    <property type="entry name" value="PROTEIN FECR"/>
    <property type="match status" value="1"/>
</dbReference>
<keyword evidence="2" id="KW-0812">Transmembrane</keyword>
<evidence type="ECO:0000259" key="3">
    <source>
        <dbReference type="Pfam" id="PF04773"/>
    </source>
</evidence>
<sequence length="389" mass="43376">MEDPIIYSDRLFSRLTGNGDNATSSDKRPAKDTDYESEAFIDSMNDPEYIESQIREMERFDVDSAWRRVKQLSDAQNITPPDRKKWHSLRILRIWTSVAAMIAVVACLTIYLKQSSPDITPPMISEEISLAIEKCEKSGMSGAIIEKGSAVSTQKFAVSRKKETTGHHSEQKDVVADMLSATKVTTYYDKEFWLTLPDGSVVHLGSNTRIIYPERFDNDSRDVYLEGEAYFMVAKSDVSRFTVHTSTATTTVYGTEFNVSAPGDDRCEVVLVKGSVSISTPTSGELMLKPGEGAEIADGTITVSEVDVTPYEAWNTGRIDFTDWTLEKLMSVIGKWYNMDIRFSDEEFSQIEITGSFNRYETLTPTIESLSVITGLTITADGNTIIVAP</sequence>
<dbReference type="Pfam" id="PF16344">
    <property type="entry name" value="FecR_C"/>
    <property type="match status" value="1"/>
</dbReference>
<dbReference type="Gene3D" id="3.55.50.30">
    <property type="match status" value="1"/>
</dbReference>
<dbReference type="InterPro" id="IPR012373">
    <property type="entry name" value="Ferrdict_sens_TM"/>
</dbReference>
<dbReference type="AlphaFoldDB" id="A0A4Z0V4L0"/>
<comment type="caution">
    <text evidence="5">The sequence shown here is derived from an EMBL/GenBank/DDBJ whole genome shotgun (WGS) entry which is preliminary data.</text>
</comment>
<evidence type="ECO:0000313" key="6">
    <source>
        <dbReference type="Proteomes" id="UP000297635"/>
    </source>
</evidence>
<dbReference type="Proteomes" id="UP000297635">
    <property type="component" value="Unassembled WGS sequence"/>
</dbReference>
<proteinExistence type="predicted"/>
<feature type="transmembrane region" description="Helical" evidence="2">
    <location>
        <begin position="92"/>
        <end position="112"/>
    </location>
</feature>
<accession>A0A4Z0V4L0</accession>
<dbReference type="Gene3D" id="2.60.120.1440">
    <property type="match status" value="1"/>
</dbReference>
<keyword evidence="2" id="KW-1133">Transmembrane helix</keyword>
<organism evidence="5 6">
    <name type="scientific">Duncaniella freteri</name>
    <dbReference type="NCBI Taxonomy" id="2530391"/>
    <lineage>
        <taxon>Bacteria</taxon>
        <taxon>Pseudomonadati</taxon>
        <taxon>Bacteroidota</taxon>
        <taxon>Bacteroidia</taxon>
        <taxon>Bacteroidales</taxon>
        <taxon>Muribaculaceae</taxon>
        <taxon>Duncaniella</taxon>
    </lineage>
</organism>
<evidence type="ECO:0000256" key="1">
    <source>
        <dbReference type="SAM" id="MobiDB-lite"/>
    </source>
</evidence>
<dbReference type="GeneID" id="82149196"/>
<gene>
    <name evidence="5" type="ORF">EZ315_05270</name>
</gene>
<dbReference type="PANTHER" id="PTHR30273">
    <property type="entry name" value="PERIPLASMIC SIGNAL SENSOR AND SIGMA FACTOR ACTIVATOR FECR-RELATED"/>
    <property type="match status" value="1"/>
</dbReference>
<dbReference type="Pfam" id="PF04773">
    <property type="entry name" value="FecR"/>
    <property type="match status" value="1"/>
</dbReference>
<dbReference type="RefSeq" id="WP_135471155.1">
    <property type="nucleotide sequence ID" value="NZ_CASJPC010000023.1"/>
</dbReference>
<evidence type="ECO:0000256" key="2">
    <source>
        <dbReference type="SAM" id="Phobius"/>
    </source>
</evidence>
<feature type="domain" description="FecR protein" evidence="3">
    <location>
        <begin position="186"/>
        <end position="276"/>
    </location>
</feature>
<name>A0A4Z0V4L0_9BACT</name>
<reference evidence="5 6" key="1">
    <citation type="submission" date="2019-02" db="EMBL/GenBank/DDBJ databases">
        <title>Isolation and identification of novel species under the genus Muribaculum.</title>
        <authorList>
            <person name="Miyake S."/>
            <person name="Ding Y."/>
            <person name="Low A."/>
            <person name="Soh M."/>
            <person name="Seedorf H."/>
        </authorList>
    </citation>
    <scope>NUCLEOTIDE SEQUENCE [LARGE SCALE GENOMIC DNA]</scope>
    <source>
        <strain evidence="5 6">TLL-A3</strain>
    </source>
</reference>
<dbReference type="InterPro" id="IPR032508">
    <property type="entry name" value="FecR_C"/>
</dbReference>
<feature type="compositionally biased region" description="Basic and acidic residues" evidence="1">
    <location>
        <begin position="25"/>
        <end position="34"/>
    </location>
</feature>
<evidence type="ECO:0000313" key="5">
    <source>
        <dbReference type="EMBL" id="TGG40139.1"/>
    </source>
</evidence>
<keyword evidence="6" id="KW-1185">Reference proteome</keyword>
<feature type="domain" description="Protein FecR C-terminal" evidence="4">
    <location>
        <begin position="319"/>
        <end position="387"/>
    </location>
</feature>
<dbReference type="InterPro" id="IPR006860">
    <property type="entry name" value="FecR"/>
</dbReference>
<evidence type="ECO:0000259" key="4">
    <source>
        <dbReference type="Pfam" id="PF16344"/>
    </source>
</evidence>
<feature type="compositionally biased region" description="Polar residues" evidence="1">
    <location>
        <begin position="15"/>
        <end position="24"/>
    </location>
</feature>
<dbReference type="EMBL" id="SJSA01000001">
    <property type="protein sequence ID" value="TGG40139.1"/>
    <property type="molecule type" value="Genomic_DNA"/>
</dbReference>
<protein>
    <submittedName>
        <fullName evidence="5">FecR family protein</fullName>
    </submittedName>
</protein>